<proteinExistence type="predicted"/>
<dbReference type="InterPro" id="IPR009056">
    <property type="entry name" value="Cyt_c-like_dom"/>
</dbReference>
<gene>
    <name evidence="7" type="ORF">JQ619_34770</name>
</gene>
<dbReference type="Proteomes" id="UP001314635">
    <property type="component" value="Unassembled WGS sequence"/>
</dbReference>
<keyword evidence="5" id="KW-1133">Transmembrane helix</keyword>
<keyword evidence="3 4" id="KW-0408">Iron</keyword>
<keyword evidence="5" id="KW-0812">Transmembrane</keyword>
<dbReference type="PANTHER" id="PTHR30600:SF9">
    <property type="entry name" value="BLR7738 PROTEIN"/>
    <property type="match status" value="1"/>
</dbReference>
<feature type="transmembrane region" description="Helical" evidence="5">
    <location>
        <begin position="230"/>
        <end position="249"/>
    </location>
</feature>
<sequence length="935" mass="101335">MQKDRARVRDALPGQIPVSPDNPCPFLRALVAGGFVDGHTVPLKTISARIEAASGETGFKKRIVGIETFGVALIANGLSPLRLLKSLFSGADLDELRNGPLDKHGGGSRILDAKADVHPAEIDRFASFGSDYPDPNGGTERGLNAAQIQTFMKANLKRDGDKARWYYPLLMQGEWPVLLRVIGKGDGDNRYLSVAEVRTLFVERRLPQRIVARLTAKPQPANIIMRIGKALLGGAIAAAVVLFLAWVAAPDAVSDRLSAVLPAKAAALIPPALPQTQPTQAAYWLDQGWTTKDRHWFHHVTQGTATFPIPYNWFMAMEQPYLSLFGTPGLISDTAYLERFGFIPSPKSVDGEPSALQPFGYGPNATAKTDIAPALPAGLKPTPAGNEGGLPVGFARLSGVTNPANGAPEPDKIGLTCAACHTGSIHYKGVSVRFDGGPGMVDLRKLEEAMGFAMLFTQYVPGRFSRFADRVLGPNATDAERETLKKGLKAATDFALTMQAKNYQTAIAAKGQTETMEGFGRLDALNRIGNQVFYLDMAISGLPNMLGNQEAIDAPVSYPPIWTVPWFSWAQYDGSIAQPLIRNAGEALGVSAEINFSPEPASNRLWRSSMAVENLLHIEDMLRGPDPFATTTPAFGGLTSPKWPEKLFPDDEAWKIKTARVENGRKLYATICVECHLGPVADPVFDKTYPDKSFWKIKPRDDWESKGWNAKGPILDLVQKPVEVMQTDPGQASILANRKVKVPGFLDVDPAKDLKGCGLPQGSTTEMSYALALMAVVQKASDKWMEDRKLSAAEQAALWGDRKNCPNPAGNTYRARPLNGVWATAPYLHNGSVPSLYWLLTPAAERPTSFCQGARDYDPKQVGFAVPAGGETSCKVGQTLFATKDASGKPIKGNSTLGHSFEGPARPNKDYPNGIIGGAFSEEERWDLIEYLKTL</sequence>
<evidence type="ECO:0000313" key="7">
    <source>
        <dbReference type="EMBL" id="MBR1140925.1"/>
    </source>
</evidence>
<dbReference type="Gene3D" id="1.10.760.10">
    <property type="entry name" value="Cytochrome c-like domain"/>
    <property type="match status" value="1"/>
</dbReference>
<dbReference type="PANTHER" id="PTHR30600">
    <property type="entry name" value="CYTOCHROME C PEROXIDASE-RELATED"/>
    <property type="match status" value="1"/>
</dbReference>
<evidence type="ECO:0000256" key="3">
    <source>
        <dbReference type="ARBA" id="ARBA00023004"/>
    </source>
</evidence>
<evidence type="ECO:0000256" key="2">
    <source>
        <dbReference type="ARBA" id="ARBA00022723"/>
    </source>
</evidence>
<evidence type="ECO:0000313" key="8">
    <source>
        <dbReference type="Proteomes" id="UP001314635"/>
    </source>
</evidence>
<evidence type="ECO:0000259" key="6">
    <source>
        <dbReference type="PROSITE" id="PS51007"/>
    </source>
</evidence>
<dbReference type="InterPro" id="IPR036909">
    <property type="entry name" value="Cyt_c-like_dom_sf"/>
</dbReference>
<evidence type="ECO:0000256" key="4">
    <source>
        <dbReference type="PROSITE-ProRule" id="PRU00433"/>
    </source>
</evidence>
<keyword evidence="2 4" id="KW-0479">Metal-binding</keyword>
<feature type="domain" description="Cytochrome c" evidence="6">
    <location>
        <begin position="659"/>
        <end position="935"/>
    </location>
</feature>
<dbReference type="PROSITE" id="PS51007">
    <property type="entry name" value="CYTC"/>
    <property type="match status" value="1"/>
</dbReference>
<dbReference type="InterPro" id="IPR047758">
    <property type="entry name" value="CytoC_perox"/>
</dbReference>
<evidence type="ECO:0000256" key="5">
    <source>
        <dbReference type="SAM" id="Phobius"/>
    </source>
</evidence>
<dbReference type="Pfam" id="PF21419">
    <property type="entry name" value="RoxA-like_Cyt-c"/>
    <property type="match status" value="1"/>
</dbReference>
<dbReference type="RefSeq" id="WP_012041657.1">
    <property type="nucleotide sequence ID" value="NZ_JABFDP010000015.1"/>
</dbReference>
<name>A0ABS5GHU5_9BRAD</name>
<comment type="caution">
    <text evidence="7">The sequence shown here is derived from an EMBL/GenBank/DDBJ whole genome shotgun (WGS) entry which is preliminary data.</text>
</comment>
<evidence type="ECO:0000256" key="1">
    <source>
        <dbReference type="ARBA" id="ARBA00022617"/>
    </source>
</evidence>
<dbReference type="SUPFAM" id="SSF46626">
    <property type="entry name" value="Cytochrome c"/>
    <property type="match status" value="1"/>
</dbReference>
<protein>
    <submittedName>
        <fullName evidence="7">Cytochrome C</fullName>
    </submittedName>
</protein>
<keyword evidence="5" id="KW-0472">Membrane</keyword>
<keyword evidence="8" id="KW-1185">Reference proteome</keyword>
<reference evidence="8" key="1">
    <citation type="journal article" date="2021" name="ISME J.">
        <title>Evolutionary origin and ecological implication of a unique nif island in free-living Bradyrhizobium lineages.</title>
        <authorList>
            <person name="Tao J."/>
        </authorList>
    </citation>
    <scope>NUCLEOTIDE SEQUENCE [LARGE SCALE GENOMIC DNA]</scope>
    <source>
        <strain evidence="8">SZCCT0094</strain>
    </source>
</reference>
<dbReference type="NCBIfam" id="NF040606">
    <property type="entry name" value="CytoC_perox"/>
    <property type="match status" value="1"/>
</dbReference>
<dbReference type="InterPro" id="IPR051395">
    <property type="entry name" value="Cytochrome_c_Peroxidase/MauG"/>
</dbReference>
<keyword evidence="1 4" id="KW-0349">Heme</keyword>
<dbReference type="EMBL" id="JAFCLK010000051">
    <property type="protein sequence ID" value="MBR1140925.1"/>
    <property type="molecule type" value="Genomic_DNA"/>
</dbReference>
<organism evidence="7 8">
    <name type="scientific">Bradyrhizobium denitrificans</name>
    <dbReference type="NCBI Taxonomy" id="2734912"/>
    <lineage>
        <taxon>Bacteria</taxon>
        <taxon>Pseudomonadati</taxon>
        <taxon>Pseudomonadota</taxon>
        <taxon>Alphaproteobacteria</taxon>
        <taxon>Hyphomicrobiales</taxon>
        <taxon>Nitrobacteraceae</taxon>
        <taxon>Bradyrhizobium</taxon>
    </lineage>
</organism>
<accession>A0ABS5GHU5</accession>